<dbReference type="Proteomes" id="UP000643279">
    <property type="component" value="Unassembled WGS sequence"/>
</dbReference>
<sequence>MFTLRTLGGIALLMAGSSWLWLTPTFATRGVDVSGIWWSITMVLSLLTVLGFLVATWGLFARWGWWEYAALASSALGLVALVPFWVAATGGGETVGTTAWNVFVHVLMVAGIAVLLLVPPLERWVNQQVMG</sequence>
<keyword evidence="1" id="KW-1133">Transmembrane helix</keyword>
<feature type="transmembrane region" description="Helical" evidence="1">
    <location>
        <begin position="37"/>
        <end position="61"/>
    </location>
</feature>
<comment type="caution">
    <text evidence="2">The sequence shown here is derived from an EMBL/GenBank/DDBJ whole genome shotgun (WGS) entry which is preliminary data.</text>
</comment>
<keyword evidence="1" id="KW-0472">Membrane</keyword>
<gene>
    <name evidence="2" type="ORF">GCM10007170_07280</name>
</gene>
<dbReference type="EMBL" id="BMFW01000002">
    <property type="protein sequence ID" value="GGH91344.1"/>
    <property type="molecule type" value="Genomic_DNA"/>
</dbReference>
<name>A0ABQ2AK90_9MICC</name>
<protein>
    <submittedName>
        <fullName evidence="2">Uncharacterized protein</fullName>
    </submittedName>
</protein>
<accession>A0ABQ2AK90</accession>
<feature type="transmembrane region" description="Helical" evidence="1">
    <location>
        <begin position="68"/>
        <end position="87"/>
    </location>
</feature>
<dbReference type="RefSeq" id="WP_188570304.1">
    <property type="nucleotide sequence ID" value="NZ_BMFW01000002.1"/>
</dbReference>
<keyword evidence="3" id="KW-1185">Reference proteome</keyword>
<keyword evidence="1" id="KW-0812">Transmembrane</keyword>
<evidence type="ECO:0000313" key="3">
    <source>
        <dbReference type="Proteomes" id="UP000643279"/>
    </source>
</evidence>
<evidence type="ECO:0000313" key="2">
    <source>
        <dbReference type="EMBL" id="GGH91344.1"/>
    </source>
</evidence>
<evidence type="ECO:0000256" key="1">
    <source>
        <dbReference type="SAM" id="Phobius"/>
    </source>
</evidence>
<organism evidence="2 3">
    <name type="scientific">Arthrobacter liuii</name>
    <dbReference type="NCBI Taxonomy" id="1476996"/>
    <lineage>
        <taxon>Bacteria</taxon>
        <taxon>Bacillati</taxon>
        <taxon>Actinomycetota</taxon>
        <taxon>Actinomycetes</taxon>
        <taxon>Micrococcales</taxon>
        <taxon>Micrococcaceae</taxon>
        <taxon>Arthrobacter</taxon>
    </lineage>
</organism>
<reference evidence="3" key="1">
    <citation type="journal article" date="2019" name="Int. J. Syst. Evol. Microbiol.">
        <title>The Global Catalogue of Microorganisms (GCM) 10K type strain sequencing project: providing services to taxonomists for standard genome sequencing and annotation.</title>
        <authorList>
            <consortium name="The Broad Institute Genomics Platform"/>
            <consortium name="The Broad Institute Genome Sequencing Center for Infectious Disease"/>
            <person name="Wu L."/>
            <person name="Ma J."/>
        </authorList>
    </citation>
    <scope>NUCLEOTIDE SEQUENCE [LARGE SCALE GENOMIC DNA]</scope>
    <source>
        <strain evidence="3">CGMCC 1.12778</strain>
    </source>
</reference>
<feature type="transmembrane region" description="Helical" evidence="1">
    <location>
        <begin position="99"/>
        <end position="118"/>
    </location>
</feature>
<proteinExistence type="predicted"/>